<sequence>MIDAADDTKFQRAGLRLPRTKLIGVIATSIALTIAACAGHRPDASGPEQAAAPPPRSNDPWVAAPELESSAQHDVSLSLLALCDHVIQLMKRELGDEFTAIPVSEIEEIRASCVNEAGVERAQVGEAKFRQQADCVLAARTFAQLEACDDEPDDGTPTNTEVCVHLMEILKHEMGPPKPGARQPTQEEMQMHTDKCVVDLEAEREKRGAAAFSRQMRCIMEGSTLDELMTCDEQTRSPSE</sequence>
<evidence type="ECO:0000313" key="2">
    <source>
        <dbReference type="Proteomes" id="UP000031599"/>
    </source>
</evidence>
<protein>
    <submittedName>
        <fullName evidence="1">Uncharacterized protein</fullName>
    </submittedName>
</protein>
<dbReference type="AlphaFoldDB" id="A0A0C1ZCC4"/>
<name>A0A0C1ZCC4_9BACT</name>
<proteinExistence type="predicted"/>
<organism evidence="1 2">
    <name type="scientific">Enhygromyxa salina</name>
    <dbReference type="NCBI Taxonomy" id="215803"/>
    <lineage>
        <taxon>Bacteria</taxon>
        <taxon>Pseudomonadati</taxon>
        <taxon>Myxococcota</taxon>
        <taxon>Polyangia</taxon>
        <taxon>Nannocystales</taxon>
        <taxon>Nannocystaceae</taxon>
        <taxon>Enhygromyxa</taxon>
    </lineage>
</organism>
<dbReference type="RefSeq" id="WP_052551784.1">
    <property type="nucleotide sequence ID" value="NZ_JMCC02000056.1"/>
</dbReference>
<comment type="caution">
    <text evidence="1">The sequence shown here is derived from an EMBL/GenBank/DDBJ whole genome shotgun (WGS) entry which is preliminary data.</text>
</comment>
<dbReference type="EMBL" id="JMCC02000056">
    <property type="protein sequence ID" value="KIG15339.1"/>
    <property type="molecule type" value="Genomic_DNA"/>
</dbReference>
<gene>
    <name evidence="1" type="ORF">DB30_05671</name>
</gene>
<evidence type="ECO:0000313" key="1">
    <source>
        <dbReference type="EMBL" id="KIG15339.1"/>
    </source>
</evidence>
<dbReference type="Proteomes" id="UP000031599">
    <property type="component" value="Unassembled WGS sequence"/>
</dbReference>
<accession>A0A0C1ZCC4</accession>
<reference evidence="1 2" key="1">
    <citation type="submission" date="2014-12" db="EMBL/GenBank/DDBJ databases">
        <title>Genome assembly of Enhygromyxa salina DSM 15201.</title>
        <authorList>
            <person name="Sharma G."/>
            <person name="Subramanian S."/>
        </authorList>
    </citation>
    <scope>NUCLEOTIDE SEQUENCE [LARGE SCALE GENOMIC DNA]</scope>
    <source>
        <strain evidence="1 2">DSM 15201</strain>
    </source>
</reference>